<dbReference type="Pfam" id="PF01381">
    <property type="entry name" value="HTH_3"/>
    <property type="match status" value="1"/>
</dbReference>
<evidence type="ECO:0000259" key="2">
    <source>
        <dbReference type="PROSITE" id="PS50943"/>
    </source>
</evidence>
<organism evidence="3 4">
    <name type="scientific">Marinilactibacillus psychrotolerans</name>
    <dbReference type="NCBI Taxonomy" id="191770"/>
    <lineage>
        <taxon>Bacteria</taxon>
        <taxon>Bacillati</taxon>
        <taxon>Bacillota</taxon>
        <taxon>Bacilli</taxon>
        <taxon>Lactobacillales</taxon>
        <taxon>Carnobacteriaceae</taxon>
        <taxon>Marinilactibacillus</taxon>
    </lineage>
</organism>
<evidence type="ECO:0000256" key="1">
    <source>
        <dbReference type="ARBA" id="ARBA00007227"/>
    </source>
</evidence>
<dbReference type="Gene3D" id="1.10.260.40">
    <property type="entry name" value="lambda repressor-like DNA-binding domains"/>
    <property type="match status" value="1"/>
</dbReference>
<dbReference type="InterPro" id="IPR010359">
    <property type="entry name" value="IrrE_HExxH"/>
</dbReference>
<dbReference type="CDD" id="cd00093">
    <property type="entry name" value="HTH_XRE"/>
    <property type="match status" value="1"/>
</dbReference>
<evidence type="ECO:0000313" key="3">
    <source>
        <dbReference type="EMBL" id="TLQ05506.1"/>
    </source>
</evidence>
<proteinExistence type="inferred from homology"/>
<sequence>MFYGEKLKALRELNGLSRKELAGKINVTEQAVWQFENQYTAPKFEIVNELKKYFSVKSQFFYTDSFVENVTDIERIAYRAEDRDSRKKAKMEITYINFISHFISKFETPLTLPAQNIYSLRKDIEKCLYDRSFAISKKDIERAASIARKKLGVSENKELLYRLELSGIYILEKSMGLSIDAYSTWTNKDIPFIILGTEKKSSVRRNFDLAHELGHLLMHKHIDMDSLDKKELRRVEHEANDFASYFLLPKDEFIKNFQELSKKSNPDSYIELKMKYHVSIQALEYRAYKLNLLSFEENRYFYSALNRMKYKVIEPLDEDIPIVRPGKVRALLSLILENNLLSLDQFLDTYSIDSTFLESLLGIDEDVLKEYKGISKLDYFDRRVITML</sequence>
<dbReference type="OrthoDB" id="9816277at2"/>
<evidence type="ECO:0000313" key="4">
    <source>
        <dbReference type="Proteomes" id="UP000307201"/>
    </source>
</evidence>
<dbReference type="EMBL" id="VBTE01000052">
    <property type="protein sequence ID" value="TLQ05506.1"/>
    <property type="molecule type" value="Genomic_DNA"/>
</dbReference>
<dbReference type="PANTHER" id="PTHR43236">
    <property type="entry name" value="ANTITOXIN HIGA1"/>
    <property type="match status" value="1"/>
</dbReference>
<dbReference type="SUPFAM" id="SSF47413">
    <property type="entry name" value="lambda repressor-like DNA-binding domains"/>
    <property type="match status" value="1"/>
</dbReference>
<dbReference type="STRING" id="191770.SAMN04488013_10228"/>
<feature type="domain" description="HTH cro/C1-type" evidence="2">
    <location>
        <begin position="7"/>
        <end position="61"/>
    </location>
</feature>
<dbReference type="PANTHER" id="PTHR43236:SF1">
    <property type="entry name" value="BLL7220 PROTEIN"/>
    <property type="match status" value="1"/>
</dbReference>
<dbReference type="Proteomes" id="UP000307201">
    <property type="component" value="Unassembled WGS sequence"/>
</dbReference>
<reference evidence="3 4" key="1">
    <citation type="submission" date="2019-05" db="EMBL/GenBank/DDBJ databases">
        <title>The metagenome of a microbial culture collection derived from dairy environment covers the genomic content of the human microbiome.</title>
        <authorList>
            <person name="Roder T."/>
            <person name="Wuthrich D."/>
            <person name="Sattari Z."/>
            <person name="Von Ah U."/>
            <person name="Bar C."/>
            <person name="Ronchi F."/>
            <person name="Macpherson A.J."/>
            <person name="Ganal-Vonarburg S.C."/>
            <person name="Bruggmann R."/>
            <person name="Vergeres G."/>
        </authorList>
    </citation>
    <scope>NUCLEOTIDE SEQUENCE [LARGE SCALE GENOMIC DNA]</scope>
    <source>
        <strain evidence="3 4">FAM 24235</strain>
    </source>
</reference>
<dbReference type="GO" id="GO:0003677">
    <property type="term" value="F:DNA binding"/>
    <property type="evidence" value="ECO:0007669"/>
    <property type="project" value="InterPro"/>
</dbReference>
<dbReference type="Gene3D" id="1.10.10.2910">
    <property type="match status" value="1"/>
</dbReference>
<dbReference type="AlphaFoldDB" id="A0A5R9BXR7"/>
<comment type="caution">
    <text evidence="3">The sequence shown here is derived from an EMBL/GenBank/DDBJ whole genome shotgun (WGS) entry which is preliminary data.</text>
</comment>
<dbReference type="SMART" id="SM00530">
    <property type="entry name" value="HTH_XRE"/>
    <property type="match status" value="1"/>
</dbReference>
<dbReference type="PROSITE" id="PS50943">
    <property type="entry name" value="HTH_CROC1"/>
    <property type="match status" value="1"/>
</dbReference>
<gene>
    <name evidence="3" type="ORF">FEZ48_12235</name>
</gene>
<dbReference type="RefSeq" id="WP_138472998.1">
    <property type="nucleotide sequence ID" value="NZ_BKBH01000007.1"/>
</dbReference>
<accession>A0A5R9BXR7</accession>
<dbReference type="Pfam" id="PF06114">
    <property type="entry name" value="Peptidase_M78"/>
    <property type="match status" value="1"/>
</dbReference>
<name>A0A5R9BXR7_9LACT</name>
<protein>
    <submittedName>
        <fullName evidence="3">ImmA/IrrE family metallo-endopeptidase</fullName>
    </submittedName>
</protein>
<comment type="similarity">
    <text evidence="1">Belongs to the short-chain fatty acyl-CoA assimilation regulator (ScfR) family.</text>
</comment>
<dbReference type="InterPro" id="IPR001387">
    <property type="entry name" value="Cro/C1-type_HTH"/>
</dbReference>
<dbReference type="InterPro" id="IPR010982">
    <property type="entry name" value="Lambda_DNA-bd_dom_sf"/>
</dbReference>
<dbReference type="InterPro" id="IPR052345">
    <property type="entry name" value="Rad_response_metalloprotease"/>
</dbReference>